<evidence type="ECO:0000259" key="1">
    <source>
        <dbReference type="Pfam" id="PF20153"/>
    </source>
</evidence>
<dbReference type="EMBL" id="KV425923">
    <property type="protein sequence ID" value="KZV98033.1"/>
    <property type="molecule type" value="Genomic_DNA"/>
</dbReference>
<feature type="domain" description="DUF6535" evidence="1">
    <location>
        <begin position="44"/>
        <end position="73"/>
    </location>
</feature>
<sequence length="89" mass="10436">KDYDQGVTTHVQSDDEAYVEEMDTEFKRKYPPDPLGKELEARVWKVYRDEATAYDTTMLEGWSQTLDILLIFVFSRQLRQHSSSRATSN</sequence>
<protein>
    <recommendedName>
        <fullName evidence="1">DUF6535 domain-containing protein</fullName>
    </recommendedName>
</protein>
<dbReference type="Pfam" id="PF20153">
    <property type="entry name" value="DUF6535"/>
    <property type="match status" value="1"/>
</dbReference>
<organism evidence="2 3">
    <name type="scientific">Exidia glandulosa HHB12029</name>
    <dbReference type="NCBI Taxonomy" id="1314781"/>
    <lineage>
        <taxon>Eukaryota</taxon>
        <taxon>Fungi</taxon>
        <taxon>Dikarya</taxon>
        <taxon>Basidiomycota</taxon>
        <taxon>Agaricomycotina</taxon>
        <taxon>Agaricomycetes</taxon>
        <taxon>Auriculariales</taxon>
        <taxon>Exidiaceae</taxon>
        <taxon>Exidia</taxon>
    </lineage>
</organism>
<keyword evidence="3" id="KW-1185">Reference proteome</keyword>
<dbReference type="OrthoDB" id="3221808at2759"/>
<dbReference type="InterPro" id="IPR045338">
    <property type="entry name" value="DUF6535"/>
</dbReference>
<evidence type="ECO:0000313" key="2">
    <source>
        <dbReference type="EMBL" id="KZV98033.1"/>
    </source>
</evidence>
<name>A0A165LLX7_EXIGL</name>
<reference evidence="2 3" key="1">
    <citation type="journal article" date="2016" name="Mol. Biol. Evol.">
        <title>Comparative Genomics of Early-Diverging Mushroom-Forming Fungi Provides Insights into the Origins of Lignocellulose Decay Capabilities.</title>
        <authorList>
            <person name="Nagy L.G."/>
            <person name="Riley R."/>
            <person name="Tritt A."/>
            <person name="Adam C."/>
            <person name="Daum C."/>
            <person name="Floudas D."/>
            <person name="Sun H."/>
            <person name="Yadav J.S."/>
            <person name="Pangilinan J."/>
            <person name="Larsson K.H."/>
            <person name="Matsuura K."/>
            <person name="Barry K."/>
            <person name="Labutti K."/>
            <person name="Kuo R."/>
            <person name="Ohm R.A."/>
            <person name="Bhattacharya S.S."/>
            <person name="Shirouzu T."/>
            <person name="Yoshinaga Y."/>
            <person name="Martin F.M."/>
            <person name="Grigoriev I.V."/>
            <person name="Hibbett D.S."/>
        </authorList>
    </citation>
    <scope>NUCLEOTIDE SEQUENCE [LARGE SCALE GENOMIC DNA]</scope>
    <source>
        <strain evidence="2 3">HHB12029</strain>
    </source>
</reference>
<dbReference type="AlphaFoldDB" id="A0A165LLX7"/>
<feature type="non-terminal residue" evidence="2">
    <location>
        <position position="1"/>
    </location>
</feature>
<proteinExistence type="predicted"/>
<dbReference type="InParanoid" id="A0A165LLX7"/>
<gene>
    <name evidence="2" type="ORF">EXIGLDRAFT_729202</name>
</gene>
<evidence type="ECO:0000313" key="3">
    <source>
        <dbReference type="Proteomes" id="UP000077266"/>
    </source>
</evidence>
<accession>A0A165LLX7</accession>
<dbReference type="Proteomes" id="UP000077266">
    <property type="component" value="Unassembled WGS sequence"/>
</dbReference>